<gene>
    <name evidence="1" type="ORF">GMARGA_LOCUS33506</name>
</gene>
<accession>A0ABN7WPL7</accession>
<protein>
    <submittedName>
        <fullName evidence="1">9646_t:CDS:1</fullName>
    </submittedName>
</protein>
<keyword evidence="2" id="KW-1185">Reference proteome</keyword>
<evidence type="ECO:0000313" key="2">
    <source>
        <dbReference type="Proteomes" id="UP000789901"/>
    </source>
</evidence>
<comment type="caution">
    <text evidence="1">The sequence shown here is derived from an EMBL/GenBank/DDBJ whole genome shotgun (WGS) entry which is preliminary data.</text>
</comment>
<evidence type="ECO:0000313" key="1">
    <source>
        <dbReference type="EMBL" id="CAG8837463.1"/>
    </source>
</evidence>
<organism evidence="1 2">
    <name type="scientific">Gigaspora margarita</name>
    <dbReference type="NCBI Taxonomy" id="4874"/>
    <lineage>
        <taxon>Eukaryota</taxon>
        <taxon>Fungi</taxon>
        <taxon>Fungi incertae sedis</taxon>
        <taxon>Mucoromycota</taxon>
        <taxon>Glomeromycotina</taxon>
        <taxon>Glomeromycetes</taxon>
        <taxon>Diversisporales</taxon>
        <taxon>Gigasporaceae</taxon>
        <taxon>Gigaspora</taxon>
    </lineage>
</organism>
<reference evidence="1 2" key="1">
    <citation type="submission" date="2021-06" db="EMBL/GenBank/DDBJ databases">
        <authorList>
            <person name="Kallberg Y."/>
            <person name="Tangrot J."/>
            <person name="Rosling A."/>
        </authorList>
    </citation>
    <scope>NUCLEOTIDE SEQUENCE [LARGE SCALE GENOMIC DNA]</scope>
    <source>
        <strain evidence="1 2">120-4 pot B 10/14</strain>
    </source>
</reference>
<dbReference type="Proteomes" id="UP000789901">
    <property type="component" value="Unassembled WGS sequence"/>
</dbReference>
<sequence length="44" mass="5309">MWFNNQFEGSILQIEECINKGIKDNKNKDCRGYFYSAFILKQHH</sequence>
<feature type="non-terminal residue" evidence="1">
    <location>
        <position position="44"/>
    </location>
</feature>
<dbReference type="EMBL" id="CAJVQB010055943">
    <property type="protein sequence ID" value="CAG8837463.1"/>
    <property type="molecule type" value="Genomic_DNA"/>
</dbReference>
<proteinExistence type="predicted"/>
<name>A0ABN7WPL7_GIGMA</name>